<dbReference type="InterPro" id="IPR003807">
    <property type="entry name" value="DUF202"/>
</dbReference>
<feature type="transmembrane region" description="Helical" evidence="7">
    <location>
        <begin position="179"/>
        <end position="202"/>
    </location>
</feature>
<keyword evidence="10" id="KW-1185">Reference proteome</keyword>
<evidence type="ECO:0000256" key="6">
    <source>
        <dbReference type="SAM" id="MobiDB-lite"/>
    </source>
</evidence>
<accession>A0AAI9SY33</accession>
<evidence type="ECO:0000256" key="4">
    <source>
        <dbReference type="ARBA" id="ARBA00022989"/>
    </source>
</evidence>
<organism evidence="9 10">
    <name type="scientific">Candida oxycetoniae</name>
    <dbReference type="NCBI Taxonomy" id="497107"/>
    <lineage>
        <taxon>Eukaryota</taxon>
        <taxon>Fungi</taxon>
        <taxon>Dikarya</taxon>
        <taxon>Ascomycota</taxon>
        <taxon>Saccharomycotina</taxon>
        <taxon>Pichiomycetes</taxon>
        <taxon>Debaryomycetaceae</taxon>
        <taxon>Candida/Lodderomyces clade</taxon>
        <taxon>Candida</taxon>
    </lineage>
</organism>
<evidence type="ECO:0000256" key="3">
    <source>
        <dbReference type="ARBA" id="ARBA00022692"/>
    </source>
</evidence>
<proteinExistence type="predicted"/>
<reference evidence="9" key="1">
    <citation type="journal article" date="2022" name="DNA Res.">
        <title>Genome analysis of five recently described species of the CUG-Ser clade uncovers Candida theae as a new hybrid lineage with pathogenic potential in the Candida parapsilosis species complex.</title>
        <authorList>
            <person name="Mixao V."/>
            <person name="Del Olmo V."/>
            <person name="Hegedusova E."/>
            <person name="Saus E."/>
            <person name="Pryszcz L."/>
            <person name="Cillingova A."/>
            <person name="Nosek J."/>
            <person name="Gabaldon T."/>
        </authorList>
    </citation>
    <scope>NUCLEOTIDE SEQUENCE</scope>
    <source>
        <strain evidence="9">CBS 10844</strain>
    </source>
</reference>
<comment type="caution">
    <text evidence="9">The sequence shown here is derived from an EMBL/GenBank/DDBJ whole genome shotgun (WGS) entry which is preliminary data.</text>
</comment>
<name>A0AAI9SY33_9ASCO</name>
<dbReference type="RefSeq" id="XP_049180739.1">
    <property type="nucleotide sequence ID" value="XM_049323358.1"/>
</dbReference>
<sequence length="205" mass="22978">MMNREVKEQGYKDVEIRPYDGEEGSSSGLSIFQSKLSKGPEMVINANNENNSNGNDDVKVMSHFPYNLVIKVATSEPRDVLQSERTCLTFVRFAAALFFTALGIILNFKLDTSGNNLLDKPGKHPRGFNHSKYSQAASFVMLILSLLVLVISTINYFITINRYAQRKIETYNFNNLTTMICMTGIIVSLGVINITMIIEGFLEES</sequence>
<gene>
    <name evidence="9" type="ORF">KGF56_002159</name>
</gene>
<keyword evidence="5 7" id="KW-0472">Membrane</keyword>
<evidence type="ECO:0000313" key="10">
    <source>
        <dbReference type="Proteomes" id="UP001202479"/>
    </source>
</evidence>
<feature type="domain" description="DUF202" evidence="8">
    <location>
        <begin position="78"/>
        <end position="160"/>
    </location>
</feature>
<evidence type="ECO:0000313" key="9">
    <source>
        <dbReference type="EMBL" id="KAI3404994.2"/>
    </source>
</evidence>
<dbReference type="PANTHER" id="PTHR34187">
    <property type="entry name" value="FGR18P"/>
    <property type="match status" value="1"/>
</dbReference>
<dbReference type="GeneID" id="73379776"/>
<dbReference type="GO" id="GO:0005886">
    <property type="term" value="C:plasma membrane"/>
    <property type="evidence" value="ECO:0007669"/>
    <property type="project" value="UniProtKB-SubCell"/>
</dbReference>
<dbReference type="InterPro" id="IPR052053">
    <property type="entry name" value="IM_YidH-like"/>
</dbReference>
<keyword evidence="4 7" id="KW-1133">Transmembrane helix</keyword>
<comment type="subcellular location">
    <subcellularLocation>
        <location evidence="1">Cell membrane</location>
        <topology evidence="1">Multi-pass membrane protein</topology>
    </subcellularLocation>
</comment>
<keyword evidence="3 7" id="KW-0812">Transmembrane</keyword>
<keyword evidence="2" id="KW-1003">Cell membrane</keyword>
<protein>
    <recommendedName>
        <fullName evidence="8">DUF202 domain-containing protein</fullName>
    </recommendedName>
</protein>
<feature type="transmembrane region" description="Helical" evidence="7">
    <location>
        <begin position="136"/>
        <end position="158"/>
    </location>
</feature>
<dbReference type="Proteomes" id="UP001202479">
    <property type="component" value="Unassembled WGS sequence"/>
</dbReference>
<evidence type="ECO:0000256" key="2">
    <source>
        <dbReference type="ARBA" id="ARBA00022475"/>
    </source>
</evidence>
<dbReference type="AlphaFoldDB" id="A0AAI9SY33"/>
<feature type="compositionally biased region" description="Basic and acidic residues" evidence="6">
    <location>
        <begin position="1"/>
        <end position="20"/>
    </location>
</feature>
<dbReference type="Pfam" id="PF02656">
    <property type="entry name" value="DUF202"/>
    <property type="match status" value="1"/>
</dbReference>
<evidence type="ECO:0000259" key="8">
    <source>
        <dbReference type="Pfam" id="PF02656"/>
    </source>
</evidence>
<dbReference type="PANTHER" id="PTHR34187:SF2">
    <property type="entry name" value="DUF202 DOMAIN-CONTAINING PROTEIN"/>
    <property type="match status" value="1"/>
</dbReference>
<feature type="transmembrane region" description="Helical" evidence="7">
    <location>
        <begin position="87"/>
        <end position="108"/>
    </location>
</feature>
<evidence type="ECO:0000256" key="7">
    <source>
        <dbReference type="SAM" id="Phobius"/>
    </source>
</evidence>
<evidence type="ECO:0000256" key="1">
    <source>
        <dbReference type="ARBA" id="ARBA00004651"/>
    </source>
</evidence>
<feature type="region of interest" description="Disordered" evidence="6">
    <location>
        <begin position="1"/>
        <end position="26"/>
    </location>
</feature>
<evidence type="ECO:0000256" key="5">
    <source>
        <dbReference type="ARBA" id="ARBA00023136"/>
    </source>
</evidence>
<dbReference type="EMBL" id="JAHUZD010000070">
    <property type="protein sequence ID" value="KAI3404994.2"/>
    <property type="molecule type" value="Genomic_DNA"/>
</dbReference>